<organism evidence="4 5">
    <name type="scientific">Actinomyces slackii</name>
    <dbReference type="NCBI Taxonomy" id="52774"/>
    <lineage>
        <taxon>Bacteria</taxon>
        <taxon>Bacillati</taxon>
        <taxon>Actinomycetota</taxon>
        <taxon>Actinomycetes</taxon>
        <taxon>Actinomycetales</taxon>
        <taxon>Actinomycetaceae</taxon>
        <taxon>Actinomyces</taxon>
    </lineage>
</organism>
<dbReference type="RefSeq" id="WP_026426337.1">
    <property type="nucleotide sequence ID" value="NZ_CBCRWE010000077.1"/>
</dbReference>
<dbReference type="PANTHER" id="PTHR43464:SF19">
    <property type="entry name" value="UBIQUINONE BIOSYNTHESIS O-METHYLTRANSFERASE, MITOCHONDRIAL"/>
    <property type="match status" value="1"/>
</dbReference>
<evidence type="ECO:0000256" key="3">
    <source>
        <dbReference type="ARBA" id="ARBA00022691"/>
    </source>
</evidence>
<dbReference type="Proteomes" id="UP000276899">
    <property type="component" value="Chromosome"/>
</dbReference>
<sequence length="211" mass="22635">MTNQHAQHWEERYASVDRLWSGHPNEWLPELAAAWDPGTALEIGCGEGADALWLAERGWRVTGVDLSATAVERLLREAERRGLGERITARAQDVAAGLPQGPFDLVTCFYVHGGPEEGGLSLGALLTSAAARLTDGGRLLVAVHSVNPPWHTHHARTYTASGLLAEIGGAARWEVAVAEERWREATGPQGQAGRRADAVLCLRKPGGRASA</sequence>
<dbReference type="SUPFAM" id="SSF53335">
    <property type="entry name" value="S-adenosyl-L-methionine-dependent methyltransferases"/>
    <property type="match status" value="1"/>
</dbReference>
<keyword evidence="5" id="KW-1185">Reference proteome</keyword>
<keyword evidence="2" id="KW-0808">Transferase</keyword>
<evidence type="ECO:0000313" key="4">
    <source>
        <dbReference type="EMBL" id="VEG74023.1"/>
    </source>
</evidence>
<dbReference type="GO" id="GO:0008168">
    <property type="term" value="F:methyltransferase activity"/>
    <property type="evidence" value="ECO:0007669"/>
    <property type="project" value="UniProtKB-KW"/>
</dbReference>
<gene>
    <name evidence="4" type="ORF">NCTC11923_00642</name>
</gene>
<name>A0A3S4U1A1_9ACTO</name>
<dbReference type="AlphaFoldDB" id="A0A3S4U1A1"/>
<dbReference type="EMBL" id="LR134363">
    <property type="protein sequence ID" value="VEG74023.1"/>
    <property type="molecule type" value="Genomic_DNA"/>
</dbReference>
<dbReference type="Gene3D" id="3.40.50.150">
    <property type="entry name" value="Vaccinia Virus protein VP39"/>
    <property type="match status" value="1"/>
</dbReference>
<reference evidence="4 5" key="1">
    <citation type="submission" date="2018-12" db="EMBL/GenBank/DDBJ databases">
        <authorList>
            <consortium name="Pathogen Informatics"/>
        </authorList>
    </citation>
    <scope>NUCLEOTIDE SEQUENCE [LARGE SCALE GENOMIC DNA]</scope>
    <source>
        <strain evidence="4 5">NCTC11923</strain>
    </source>
</reference>
<proteinExistence type="predicted"/>
<dbReference type="KEGG" id="asla:NCTC11923_00642"/>
<dbReference type="GO" id="GO:0032259">
    <property type="term" value="P:methylation"/>
    <property type="evidence" value="ECO:0007669"/>
    <property type="project" value="UniProtKB-KW"/>
</dbReference>
<dbReference type="STRING" id="1278298.GCA_000428685_00165"/>
<accession>A0A3S4U1A1</accession>
<keyword evidence="3" id="KW-0949">S-adenosyl-L-methionine</keyword>
<dbReference type="Pfam" id="PF13489">
    <property type="entry name" value="Methyltransf_23"/>
    <property type="match status" value="1"/>
</dbReference>
<evidence type="ECO:0000256" key="1">
    <source>
        <dbReference type="ARBA" id="ARBA00022603"/>
    </source>
</evidence>
<dbReference type="InterPro" id="IPR029063">
    <property type="entry name" value="SAM-dependent_MTases_sf"/>
</dbReference>
<keyword evidence="1" id="KW-0489">Methyltransferase</keyword>
<evidence type="ECO:0000313" key="5">
    <source>
        <dbReference type="Proteomes" id="UP000276899"/>
    </source>
</evidence>
<protein>
    <submittedName>
        <fullName evidence="4">Tellurite resistance protein TehB</fullName>
    </submittedName>
</protein>
<dbReference type="CDD" id="cd02440">
    <property type="entry name" value="AdoMet_MTases"/>
    <property type="match status" value="1"/>
</dbReference>
<evidence type="ECO:0000256" key="2">
    <source>
        <dbReference type="ARBA" id="ARBA00022679"/>
    </source>
</evidence>
<dbReference type="PANTHER" id="PTHR43464">
    <property type="entry name" value="METHYLTRANSFERASE"/>
    <property type="match status" value="1"/>
</dbReference>